<organism evidence="3 4">
    <name type="scientific">Pseudoroseicyclus tamaricis</name>
    <dbReference type="NCBI Taxonomy" id="2705421"/>
    <lineage>
        <taxon>Bacteria</taxon>
        <taxon>Pseudomonadati</taxon>
        <taxon>Pseudomonadota</taxon>
        <taxon>Alphaproteobacteria</taxon>
        <taxon>Rhodobacterales</taxon>
        <taxon>Paracoccaceae</taxon>
        <taxon>Pseudoroseicyclus</taxon>
    </lineage>
</organism>
<evidence type="ECO:0000259" key="2">
    <source>
        <dbReference type="PROSITE" id="PS51782"/>
    </source>
</evidence>
<comment type="caution">
    <text evidence="3">The sequence shown here is derived from an EMBL/GenBank/DDBJ whole genome shotgun (WGS) entry which is preliminary data.</text>
</comment>
<dbReference type="Pfam" id="PF01476">
    <property type="entry name" value="LysM"/>
    <property type="match status" value="2"/>
</dbReference>
<feature type="domain" description="LysM" evidence="2">
    <location>
        <begin position="178"/>
        <end position="222"/>
    </location>
</feature>
<evidence type="ECO:0000313" key="4">
    <source>
        <dbReference type="Proteomes" id="UP000474757"/>
    </source>
</evidence>
<dbReference type="InterPro" id="IPR050570">
    <property type="entry name" value="Cell_wall_metabolism_enzyme"/>
</dbReference>
<dbReference type="Gene3D" id="3.10.350.10">
    <property type="entry name" value="LysM domain"/>
    <property type="match status" value="1"/>
</dbReference>
<dbReference type="PANTHER" id="PTHR21666:SF270">
    <property type="entry name" value="MUREIN HYDROLASE ACTIVATOR ENVC"/>
    <property type="match status" value="1"/>
</dbReference>
<dbReference type="CDD" id="cd12797">
    <property type="entry name" value="M23_peptidase"/>
    <property type="match status" value="1"/>
</dbReference>
<gene>
    <name evidence="3" type="ORF">GZA08_10875</name>
</gene>
<evidence type="ECO:0000256" key="1">
    <source>
        <dbReference type="SAM" id="MobiDB-lite"/>
    </source>
</evidence>
<name>A0A6B2JT92_9RHOB</name>
<dbReference type="CDD" id="cd00118">
    <property type="entry name" value="LysM"/>
    <property type="match status" value="1"/>
</dbReference>
<dbReference type="SUPFAM" id="SSF51261">
    <property type="entry name" value="Duplicated hybrid motif"/>
    <property type="match status" value="1"/>
</dbReference>
<feature type="compositionally biased region" description="Low complexity" evidence="1">
    <location>
        <begin position="259"/>
        <end position="272"/>
    </location>
</feature>
<dbReference type="Pfam" id="PF01551">
    <property type="entry name" value="Peptidase_M23"/>
    <property type="match status" value="1"/>
</dbReference>
<dbReference type="InterPro" id="IPR011055">
    <property type="entry name" value="Dup_hybrid_motif"/>
</dbReference>
<sequence length="410" mass="41469">MGAAAGKFWAGAAALALLAGCEDGRLDFDLRNLSSSGFDTSASLMALPDRPAPDARGVISYPNFQVVVAQRGETVRQIAGRLGLNAEELGSYNGITADTPLRRDEIIALPGRVSEPSPATGAPTTGPILPAAAAAGPAVETTVLAPAGTPTPAPSATPSAPAPSNGVMPLGQTGEEPLRHRVEPGETVYTIARRYGVPPEAIAAWNGLDGNLDIREGQVLLIPQGSAAAVPTASLPPEPAGTTTEPGAGSPTPVPPSAAAPLPIETPAPAAEVAEEPAPEEAPDLGAEQAAPADDSRLSMPVDGSIIREYAPGRNDGIDIAAAAGSPVRAADSGTVAAVTTDTGGINIVIVRHSDELLTVYTRIDNLTISQGQSVSRGQQIGQVAPGDPANLHFEVRLGLDSADPADYLP</sequence>
<feature type="region of interest" description="Disordered" evidence="1">
    <location>
        <begin position="230"/>
        <end position="300"/>
    </location>
</feature>
<accession>A0A6B2JT92</accession>
<keyword evidence="4" id="KW-1185">Reference proteome</keyword>
<dbReference type="AlphaFoldDB" id="A0A6B2JT92"/>
<proteinExistence type="predicted"/>
<dbReference type="GO" id="GO:0004222">
    <property type="term" value="F:metalloendopeptidase activity"/>
    <property type="evidence" value="ECO:0007669"/>
    <property type="project" value="TreeGrafter"/>
</dbReference>
<dbReference type="InterPro" id="IPR018392">
    <property type="entry name" value="LysM"/>
</dbReference>
<dbReference type="PROSITE" id="PS51257">
    <property type="entry name" value="PROKAR_LIPOPROTEIN"/>
    <property type="match status" value="1"/>
</dbReference>
<evidence type="ECO:0000313" key="3">
    <source>
        <dbReference type="EMBL" id="NDV01468.1"/>
    </source>
</evidence>
<dbReference type="SMART" id="SM00257">
    <property type="entry name" value="LysM"/>
    <property type="match status" value="2"/>
</dbReference>
<dbReference type="InterPro" id="IPR016047">
    <property type="entry name" value="M23ase_b-sheet_dom"/>
</dbReference>
<dbReference type="RefSeq" id="WP_163893438.1">
    <property type="nucleotide sequence ID" value="NZ_JAAFYS010000002.1"/>
</dbReference>
<feature type="compositionally biased region" description="Low complexity" evidence="1">
    <location>
        <begin position="240"/>
        <end position="251"/>
    </location>
</feature>
<dbReference type="EMBL" id="JAAGAB010000002">
    <property type="protein sequence ID" value="NDV01468.1"/>
    <property type="molecule type" value="Genomic_DNA"/>
</dbReference>
<dbReference type="InterPro" id="IPR036779">
    <property type="entry name" value="LysM_dom_sf"/>
</dbReference>
<protein>
    <submittedName>
        <fullName evidence="3">Peptidoglycan DD-metalloendopeptidase family protein</fullName>
    </submittedName>
</protein>
<dbReference type="PANTHER" id="PTHR21666">
    <property type="entry name" value="PEPTIDASE-RELATED"/>
    <property type="match status" value="1"/>
</dbReference>
<reference evidence="3 4" key="1">
    <citation type="submission" date="2020-02" db="EMBL/GenBank/DDBJ databases">
        <title>Pseudoroseicyclus tamarix, sp. nov., isolated from offshore sediment of a Tamarix chinensis forest.</title>
        <authorList>
            <person name="Gai Y."/>
        </authorList>
    </citation>
    <scope>NUCLEOTIDE SEQUENCE [LARGE SCALE GENOMIC DNA]</scope>
    <source>
        <strain evidence="3 4">CLL3-39</strain>
    </source>
</reference>
<dbReference type="SUPFAM" id="SSF54106">
    <property type="entry name" value="LysM domain"/>
    <property type="match status" value="1"/>
</dbReference>
<dbReference type="PROSITE" id="PS51782">
    <property type="entry name" value="LYSM"/>
    <property type="match status" value="1"/>
</dbReference>
<dbReference type="Proteomes" id="UP000474757">
    <property type="component" value="Unassembled WGS sequence"/>
</dbReference>
<feature type="compositionally biased region" description="Acidic residues" evidence="1">
    <location>
        <begin position="273"/>
        <end position="283"/>
    </location>
</feature>
<dbReference type="Gene3D" id="2.70.70.10">
    <property type="entry name" value="Glucose Permease (Domain IIA)"/>
    <property type="match status" value="1"/>
</dbReference>